<name>A0A0R1W8Z6_9LACO</name>
<protein>
    <recommendedName>
        <fullName evidence="2">protein-tyrosine-phosphatase</fullName>
        <ecNumber evidence="2">3.1.3.48</ecNumber>
    </recommendedName>
</protein>
<feature type="active site" description="Nucleophile" evidence="6">
    <location>
        <position position="7"/>
    </location>
</feature>
<dbReference type="RefSeq" id="WP_003712121.1">
    <property type="nucleotide sequence ID" value="NZ_AZGE01000030.1"/>
</dbReference>
<proteinExistence type="inferred from homology"/>
<evidence type="ECO:0000256" key="2">
    <source>
        <dbReference type="ARBA" id="ARBA00013064"/>
    </source>
</evidence>
<evidence type="ECO:0000313" key="9">
    <source>
        <dbReference type="Proteomes" id="UP000050973"/>
    </source>
</evidence>
<dbReference type="CDD" id="cd16343">
    <property type="entry name" value="LMWPTP"/>
    <property type="match status" value="1"/>
</dbReference>
<reference evidence="8 9" key="1">
    <citation type="journal article" date="2015" name="Genome Announc.">
        <title>Expanding the biotechnology potential of lactobacilli through comparative genomics of 213 strains and associated genera.</title>
        <authorList>
            <person name="Sun Z."/>
            <person name="Harris H.M."/>
            <person name="McCann A."/>
            <person name="Guo C."/>
            <person name="Argimon S."/>
            <person name="Zhang W."/>
            <person name="Yang X."/>
            <person name="Jeffery I.B."/>
            <person name="Cooney J.C."/>
            <person name="Kagawa T.F."/>
            <person name="Liu W."/>
            <person name="Song Y."/>
            <person name="Salvetti E."/>
            <person name="Wrobel A."/>
            <person name="Rasinkangas P."/>
            <person name="Parkhill J."/>
            <person name="Rea M.C."/>
            <person name="O'Sullivan O."/>
            <person name="Ritari J."/>
            <person name="Douillard F.P."/>
            <person name="Paul Ross R."/>
            <person name="Yang R."/>
            <person name="Briner A.E."/>
            <person name="Felis G.E."/>
            <person name="de Vos W.M."/>
            <person name="Barrangou R."/>
            <person name="Klaenhammer T.R."/>
            <person name="Caufield P.W."/>
            <person name="Cui Y."/>
            <person name="Zhang H."/>
            <person name="O'Toole P.W."/>
        </authorList>
    </citation>
    <scope>NUCLEOTIDE SEQUENCE [LARGE SCALE GENOMIC DNA]</scope>
    <source>
        <strain evidence="8 9">DSM 4864</strain>
    </source>
</reference>
<evidence type="ECO:0000256" key="1">
    <source>
        <dbReference type="ARBA" id="ARBA00011063"/>
    </source>
</evidence>
<keyword evidence="4" id="KW-0904">Protein phosphatase</keyword>
<dbReference type="PATRIC" id="fig|1423779.3.peg.1256"/>
<keyword evidence="3" id="KW-0378">Hydrolase</keyword>
<dbReference type="Proteomes" id="UP000050973">
    <property type="component" value="Unassembled WGS sequence"/>
</dbReference>
<feature type="active site" description="Proton donor" evidence="6">
    <location>
        <position position="124"/>
    </location>
</feature>
<dbReference type="PANTHER" id="PTHR11717:SF7">
    <property type="entry name" value="LOW MOLECULAR WEIGHT PHOSPHOTYROSINE PROTEIN PHOSPHATASE"/>
    <property type="match status" value="1"/>
</dbReference>
<comment type="catalytic activity">
    <reaction evidence="5">
        <text>O-phospho-L-tyrosyl-[protein] + H2O = L-tyrosyl-[protein] + phosphate</text>
        <dbReference type="Rhea" id="RHEA:10684"/>
        <dbReference type="Rhea" id="RHEA-COMP:10136"/>
        <dbReference type="Rhea" id="RHEA-COMP:20101"/>
        <dbReference type="ChEBI" id="CHEBI:15377"/>
        <dbReference type="ChEBI" id="CHEBI:43474"/>
        <dbReference type="ChEBI" id="CHEBI:46858"/>
        <dbReference type="ChEBI" id="CHEBI:61978"/>
        <dbReference type="EC" id="3.1.3.48"/>
    </reaction>
</comment>
<evidence type="ECO:0000259" key="7">
    <source>
        <dbReference type="SMART" id="SM00226"/>
    </source>
</evidence>
<dbReference type="GO" id="GO:0004725">
    <property type="term" value="F:protein tyrosine phosphatase activity"/>
    <property type="evidence" value="ECO:0007669"/>
    <property type="project" value="UniProtKB-EC"/>
</dbReference>
<evidence type="ECO:0000256" key="4">
    <source>
        <dbReference type="ARBA" id="ARBA00022912"/>
    </source>
</evidence>
<organism evidence="8 9">
    <name type="scientific">Limosilactobacillus oris DSM 4864</name>
    <dbReference type="NCBI Taxonomy" id="1423779"/>
    <lineage>
        <taxon>Bacteria</taxon>
        <taxon>Bacillati</taxon>
        <taxon>Bacillota</taxon>
        <taxon>Bacilli</taxon>
        <taxon>Lactobacillales</taxon>
        <taxon>Lactobacillaceae</taxon>
        <taxon>Limosilactobacillus</taxon>
    </lineage>
</organism>
<gene>
    <name evidence="8" type="ORF">FC49_GL001223</name>
</gene>
<sequence length="153" mass="17265">MKVIFVCLGNICRSPMAEAMFKQMVRNANLQDQITVDSAGTSDIAAGLPADSRTKKILDKYNIPDDGMIARQLNDRDYEEADYIIVMDQMNMVDAKDMAPAGLAGKVHGIYETTPGKQGHWISDPWITHRFQETYDSLSEALPNWLERIKKEL</sequence>
<dbReference type="InterPro" id="IPR023485">
    <property type="entry name" value="Ptyr_pPase"/>
</dbReference>
<evidence type="ECO:0000256" key="3">
    <source>
        <dbReference type="ARBA" id="ARBA00022801"/>
    </source>
</evidence>
<feature type="active site" description="Nucleophile" evidence="6">
    <location>
        <position position="13"/>
    </location>
</feature>
<dbReference type="EMBL" id="AZGE01000030">
    <property type="protein sequence ID" value="KRM14398.1"/>
    <property type="molecule type" value="Genomic_DNA"/>
</dbReference>
<evidence type="ECO:0000256" key="6">
    <source>
        <dbReference type="PIRSR" id="PIRSR617867-1"/>
    </source>
</evidence>
<dbReference type="PANTHER" id="PTHR11717">
    <property type="entry name" value="LOW MOLECULAR WEIGHT PROTEIN TYROSINE PHOSPHATASE"/>
    <property type="match status" value="1"/>
</dbReference>
<dbReference type="InterPro" id="IPR050438">
    <property type="entry name" value="LMW_PTPase"/>
</dbReference>
<feature type="domain" description="Phosphotyrosine protein phosphatase I" evidence="7">
    <location>
        <begin position="1"/>
        <end position="148"/>
    </location>
</feature>
<dbReference type="Pfam" id="PF01451">
    <property type="entry name" value="LMWPc"/>
    <property type="match status" value="1"/>
</dbReference>
<comment type="similarity">
    <text evidence="1">Belongs to the low molecular weight phosphotyrosine protein phosphatase family.</text>
</comment>
<dbReference type="InterPro" id="IPR017867">
    <property type="entry name" value="Tyr_phospatase_low_mol_wt"/>
</dbReference>
<dbReference type="InterPro" id="IPR036196">
    <property type="entry name" value="Ptyr_pPase_sf"/>
</dbReference>
<accession>A0A0R1W8Z6</accession>
<dbReference type="AlphaFoldDB" id="A0A0R1W8Z6"/>
<dbReference type="SUPFAM" id="SSF52788">
    <property type="entry name" value="Phosphotyrosine protein phosphatases I"/>
    <property type="match status" value="1"/>
</dbReference>
<dbReference type="Gene3D" id="3.40.50.2300">
    <property type="match status" value="1"/>
</dbReference>
<evidence type="ECO:0000313" key="8">
    <source>
        <dbReference type="EMBL" id="KRM14398.1"/>
    </source>
</evidence>
<evidence type="ECO:0000256" key="5">
    <source>
        <dbReference type="ARBA" id="ARBA00051722"/>
    </source>
</evidence>
<dbReference type="SMART" id="SM00226">
    <property type="entry name" value="LMWPc"/>
    <property type="match status" value="1"/>
</dbReference>
<dbReference type="EC" id="3.1.3.48" evidence="2"/>
<comment type="caution">
    <text evidence="8">The sequence shown here is derived from an EMBL/GenBank/DDBJ whole genome shotgun (WGS) entry which is preliminary data.</text>
</comment>
<dbReference type="PRINTS" id="PR00719">
    <property type="entry name" value="LMWPTPASE"/>
</dbReference>